<reference evidence="2 3" key="1">
    <citation type="submission" date="2013-11" db="EMBL/GenBank/DDBJ databases">
        <title>Opisthorchis viverrini - life in the bile duct.</title>
        <authorList>
            <person name="Young N.D."/>
            <person name="Nagarajan N."/>
            <person name="Lin S.J."/>
            <person name="Korhonen P.K."/>
            <person name="Jex A.R."/>
            <person name="Hall R.S."/>
            <person name="Safavi-Hemami H."/>
            <person name="Kaewkong W."/>
            <person name="Bertrand D."/>
            <person name="Gao S."/>
            <person name="Seet Q."/>
            <person name="Wongkham S."/>
            <person name="Teh B.T."/>
            <person name="Wongkham C."/>
            <person name="Intapan P.M."/>
            <person name="Maleewong W."/>
            <person name="Yang X."/>
            <person name="Hu M."/>
            <person name="Wang Z."/>
            <person name="Hofmann A."/>
            <person name="Sternberg P.W."/>
            <person name="Tan P."/>
            <person name="Wang J."/>
            <person name="Gasser R.B."/>
        </authorList>
    </citation>
    <scope>NUCLEOTIDE SEQUENCE [LARGE SCALE GENOMIC DNA]</scope>
</reference>
<proteinExistence type="predicted"/>
<feature type="region of interest" description="Disordered" evidence="1">
    <location>
        <begin position="80"/>
        <end position="99"/>
    </location>
</feature>
<keyword evidence="3" id="KW-1185">Reference proteome</keyword>
<feature type="compositionally biased region" description="Polar residues" evidence="1">
    <location>
        <begin position="81"/>
        <end position="96"/>
    </location>
</feature>
<gene>
    <name evidence="2" type="ORF">T265_10193</name>
</gene>
<dbReference type="CTD" id="20324361"/>
<dbReference type="EMBL" id="KL596962">
    <property type="protein sequence ID" value="KER21505.1"/>
    <property type="molecule type" value="Genomic_DNA"/>
</dbReference>
<sequence length="364" mass="39886">MGVHSLRTRLTGSDKRFKNSPDPTAIDISLSWIELKVQGLGYCQASKAQSGEVVRQRSGSNHGPSGPDSLRCGFTGIITPEQEQSRSNESGVTTNKKIGFQDRNPRTYAQAYVRNTSRLIGPLSISRTTVASSLTLCFVPYGATRDRSAPLVFQSRKGLAFLKKDEFCQDAPRHGKSTCAESDAFSRSPSVRHVRKAGALAEPTKHGLATYDQRSGPGGVHDRNTAIDCTERTPNKQELLVPNGDCNHGIAPRNLRFYLESVSSEGVVNPQRNGSSGWNANLLTGRAMVRTRPSSVDFPCLGLSNLAVSQPSCFLRVAWQLGTDRVLQLNDYYIIYLGYDLDLKPKKDETVALIGLTQEKIVQL</sequence>
<dbReference type="KEGG" id="ovi:T265_10193"/>
<dbReference type="OrthoDB" id="3945418at2759"/>
<organism evidence="2 3">
    <name type="scientific">Opisthorchis viverrini</name>
    <name type="common">Southeast Asian liver fluke</name>
    <dbReference type="NCBI Taxonomy" id="6198"/>
    <lineage>
        <taxon>Eukaryota</taxon>
        <taxon>Metazoa</taxon>
        <taxon>Spiralia</taxon>
        <taxon>Lophotrochozoa</taxon>
        <taxon>Platyhelminthes</taxon>
        <taxon>Trematoda</taxon>
        <taxon>Digenea</taxon>
        <taxon>Opisthorchiida</taxon>
        <taxon>Opisthorchiata</taxon>
        <taxon>Opisthorchiidae</taxon>
        <taxon>Opisthorchis</taxon>
    </lineage>
</organism>
<feature type="region of interest" description="Disordered" evidence="1">
    <location>
        <begin position="1"/>
        <end position="21"/>
    </location>
</feature>
<evidence type="ECO:0000313" key="2">
    <source>
        <dbReference type="EMBL" id="KER21505.1"/>
    </source>
</evidence>
<accession>A0A074ZE74</accession>
<dbReference type="RefSeq" id="XP_009174756.1">
    <property type="nucleotide sequence ID" value="XM_009176492.1"/>
</dbReference>
<evidence type="ECO:0000256" key="1">
    <source>
        <dbReference type="SAM" id="MobiDB-lite"/>
    </source>
</evidence>
<protein>
    <submittedName>
        <fullName evidence="2">Uncharacterized protein</fullName>
    </submittedName>
</protein>
<dbReference type="Proteomes" id="UP000054324">
    <property type="component" value="Unassembled WGS sequence"/>
</dbReference>
<dbReference type="AlphaFoldDB" id="A0A074ZE74"/>
<dbReference type="GeneID" id="20324361"/>
<name>A0A074ZE74_OPIVI</name>
<evidence type="ECO:0000313" key="3">
    <source>
        <dbReference type="Proteomes" id="UP000054324"/>
    </source>
</evidence>